<proteinExistence type="predicted"/>
<dbReference type="SUPFAM" id="SSF51161">
    <property type="entry name" value="Trimeric LpxA-like enzymes"/>
    <property type="match status" value="1"/>
</dbReference>
<dbReference type="eggNOG" id="COG0110">
    <property type="taxonomic scope" value="Bacteria"/>
</dbReference>
<evidence type="ECO:0008006" key="3">
    <source>
        <dbReference type="Google" id="ProtNLM"/>
    </source>
</evidence>
<dbReference type="InterPro" id="IPR011004">
    <property type="entry name" value="Trimer_LpxA-like_sf"/>
</dbReference>
<sequence length="251" mass="27438">MIDTKQLQQYIAKFPTNFAQGMSQFTLVTKMISGLFRNQVLFVKGAKGNQVSIGKTKHRSRIVIKFDKRAKGSRVVIGDNFNGNVNILVKGKNSTLYIGDDAVIKKSKFSLLRDDSLFAVGEHVGIRAGANIKSYGQLVLGDDAMLSANILIQEYDGHPIFDAEGNVLNQRISGVFVGPHVWLCRDVKIIKGVTIGKGSIIGAFSTLTKNVPSDAIAVGVPAKVVKEGGIYWARNHSEKELAKAQAFYHME</sequence>
<gene>
    <name evidence="1" type="ORF">VISI1226_16738</name>
</gene>
<comment type="caution">
    <text evidence="1">The sequence shown here is derived from an EMBL/GenBank/DDBJ whole genome shotgun (WGS) entry which is preliminary data.</text>
</comment>
<protein>
    <recommendedName>
        <fullName evidence="3">Acyltransferase</fullName>
    </recommendedName>
</protein>
<name>E8M554_PHOS4</name>
<dbReference type="AlphaFoldDB" id="E8M554"/>
<evidence type="ECO:0000313" key="1">
    <source>
        <dbReference type="EMBL" id="EGA70905.1"/>
    </source>
</evidence>
<organism evidence="1 2">
    <name type="scientific">Vibrio sinaloensis DSM 21326</name>
    <dbReference type="NCBI Taxonomy" id="945550"/>
    <lineage>
        <taxon>Bacteria</taxon>
        <taxon>Pseudomonadati</taxon>
        <taxon>Pseudomonadota</taxon>
        <taxon>Gammaproteobacteria</taxon>
        <taxon>Vibrionales</taxon>
        <taxon>Vibrionaceae</taxon>
        <taxon>Vibrio</taxon>
        <taxon>Vibrio oreintalis group</taxon>
    </lineage>
</organism>
<dbReference type="Proteomes" id="UP000006228">
    <property type="component" value="Unassembled WGS sequence"/>
</dbReference>
<dbReference type="Pfam" id="PF00132">
    <property type="entry name" value="Hexapep"/>
    <property type="match status" value="1"/>
</dbReference>
<dbReference type="OrthoDB" id="9815592at2"/>
<reference evidence="1 2" key="1">
    <citation type="journal article" date="2012" name="Int. J. Syst. Evol. Microbiol.">
        <title>Vibrio caribbeanicus sp. nov., isolated from the marine sponge Scleritoderma cyanea.</title>
        <authorList>
            <person name="Hoffmann M."/>
            <person name="Monday S.R."/>
            <person name="Allard M.W."/>
            <person name="Strain E.A."/>
            <person name="Whittaker P."/>
            <person name="Naum M."/>
            <person name="McCarthy P.J."/>
            <person name="Lopez J.V."/>
            <person name="Fischer M."/>
            <person name="Brown E.W."/>
        </authorList>
    </citation>
    <scope>NUCLEOTIDE SEQUENCE [LARGE SCALE GENOMIC DNA]</scope>
    <source>
        <strain evidence="2">DSMZ 21326</strain>
    </source>
</reference>
<dbReference type="Gene3D" id="2.160.10.10">
    <property type="entry name" value="Hexapeptide repeat proteins"/>
    <property type="match status" value="1"/>
</dbReference>
<dbReference type="RefSeq" id="WP_008075760.1">
    <property type="nucleotide sequence ID" value="NZ_AEVT01000053.1"/>
</dbReference>
<accession>E8M554</accession>
<dbReference type="CDD" id="cd04647">
    <property type="entry name" value="LbH_MAT_like"/>
    <property type="match status" value="1"/>
</dbReference>
<dbReference type="PANTHER" id="PTHR23416">
    <property type="entry name" value="SIALIC ACID SYNTHASE-RELATED"/>
    <property type="match status" value="1"/>
</dbReference>
<dbReference type="InterPro" id="IPR051159">
    <property type="entry name" value="Hexapeptide_acetyltransf"/>
</dbReference>
<evidence type="ECO:0000313" key="2">
    <source>
        <dbReference type="Proteomes" id="UP000006228"/>
    </source>
</evidence>
<dbReference type="GeneID" id="95568739"/>
<dbReference type="EMBL" id="AEVT01000053">
    <property type="protein sequence ID" value="EGA70905.1"/>
    <property type="molecule type" value="Genomic_DNA"/>
</dbReference>
<dbReference type="InterPro" id="IPR001451">
    <property type="entry name" value="Hexapep"/>
</dbReference>